<proteinExistence type="predicted"/>
<name>A0ABM7PGQ2_9BACT</name>
<sequence>MGFLSLLKDKRHESCPTYVIHGVTGDWVKEEHLAELISLLDSDEPCANVCRTISSFMDCNTSTVGQEAAFIIEGFRRGEYPPDLNSGRARLTNDDIILWWQDYSNNRGHEIQGQANSVKGQK</sequence>
<gene>
    <name evidence="1" type="ORF">DSLASN_19200</name>
</gene>
<dbReference type="EMBL" id="AP024488">
    <property type="protein sequence ID" value="BCS96288.1"/>
    <property type="molecule type" value="Genomic_DNA"/>
</dbReference>
<reference evidence="1 2" key="1">
    <citation type="submission" date="2021-02" db="EMBL/GenBank/DDBJ databases">
        <title>Complete genome of Desulfoluna sp. strain ASN36.</title>
        <authorList>
            <person name="Takahashi A."/>
            <person name="Kojima H."/>
            <person name="Fukui M."/>
        </authorList>
    </citation>
    <scope>NUCLEOTIDE SEQUENCE [LARGE SCALE GENOMIC DNA]</scope>
    <source>
        <strain evidence="1 2">ASN36</strain>
    </source>
</reference>
<dbReference type="Proteomes" id="UP001320148">
    <property type="component" value="Chromosome"/>
</dbReference>
<evidence type="ECO:0000313" key="2">
    <source>
        <dbReference type="Proteomes" id="UP001320148"/>
    </source>
</evidence>
<evidence type="ECO:0000313" key="1">
    <source>
        <dbReference type="EMBL" id="BCS96288.1"/>
    </source>
</evidence>
<keyword evidence="2" id="KW-1185">Reference proteome</keyword>
<organism evidence="1 2">
    <name type="scientific">Desulfoluna limicola</name>
    <dbReference type="NCBI Taxonomy" id="2810562"/>
    <lineage>
        <taxon>Bacteria</taxon>
        <taxon>Pseudomonadati</taxon>
        <taxon>Thermodesulfobacteriota</taxon>
        <taxon>Desulfobacteria</taxon>
        <taxon>Desulfobacterales</taxon>
        <taxon>Desulfolunaceae</taxon>
        <taxon>Desulfoluna</taxon>
    </lineage>
</organism>
<accession>A0ABM7PGQ2</accession>
<protein>
    <submittedName>
        <fullName evidence="1">Uncharacterized protein</fullName>
    </submittedName>
</protein>